<comment type="subunit">
    <text evidence="9">Heterooctamer of four alpha and four beta subunits.</text>
</comment>
<feature type="chain" id="PRO_5014001971" description="Aspartate 1-decarboxylase beta chain" evidence="9 12">
    <location>
        <begin position="1"/>
        <end position="24"/>
    </location>
</feature>
<evidence type="ECO:0000256" key="6">
    <source>
        <dbReference type="ARBA" id="ARBA00023239"/>
    </source>
</evidence>
<dbReference type="PANTHER" id="PTHR21012">
    <property type="entry name" value="ASPARTATE 1-DECARBOXYLASE"/>
    <property type="match status" value="1"/>
</dbReference>
<comment type="function">
    <text evidence="9">Catalyzes the pyruvoyl-dependent decarboxylation of aspartate to produce beta-alanine.</text>
</comment>
<evidence type="ECO:0000256" key="12">
    <source>
        <dbReference type="PIRSR" id="PIRSR006246-5"/>
    </source>
</evidence>
<feature type="binding site" evidence="9">
    <location>
        <position position="57"/>
    </location>
    <ligand>
        <name>substrate</name>
    </ligand>
</feature>
<evidence type="ECO:0000256" key="3">
    <source>
        <dbReference type="ARBA" id="ARBA00022793"/>
    </source>
</evidence>
<sequence>MQRTFLKSKIHRATITEALLHYEGSITVDRVLLELADILVHEQVHIYNITNGERFITYAIEGPPNSGVICVNGAGARLVQPGDLIIICSYVQMETAAGQELKPKVILVDRENRALPQPQD</sequence>
<feature type="modified residue" description="Pyruvic acid (Ser)" evidence="9 11">
    <location>
        <position position="25"/>
    </location>
</feature>
<dbReference type="PANTHER" id="PTHR21012:SF0">
    <property type="entry name" value="ASPARTATE 1-DECARBOXYLASE"/>
    <property type="match status" value="1"/>
</dbReference>
<evidence type="ECO:0000256" key="11">
    <source>
        <dbReference type="PIRSR" id="PIRSR006246-3"/>
    </source>
</evidence>
<evidence type="ECO:0000256" key="9">
    <source>
        <dbReference type="HAMAP-Rule" id="MF_00446"/>
    </source>
</evidence>
<comment type="catalytic activity">
    <reaction evidence="9">
        <text>L-aspartate + H(+) = beta-alanine + CO2</text>
        <dbReference type="Rhea" id="RHEA:19497"/>
        <dbReference type="ChEBI" id="CHEBI:15378"/>
        <dbReference type="ChEBI" id="CHEBI:16526"/>
        <dbReference type="ChEBI" id="CHEBI:29991"/>
        <dbReference type="ChEBI" id="CHEBI:57966"/>
        <dbReference type="EC" id="4.1.1.11"/>
    </reaction>
</comment>
<dbReference type="SUPFAM" id="SSF50692">
    <property type="entry name" value="ADC-like"/>
    <property type="match status" value="1"/>
</dbReference>
<accession>A0A1C3E703</accession>
<gene>
    <name evidence="9" type="primary">panD</name>
    <name evidence="13" type="ORF">A6X21_10315</name>
</gene>
<comment type="similarity">
    <text evidence="9">Belongs to the PanD family.</text>
</comment>
<reference evidence="13 14" key="1">
    <citation type="submission" date="2016-05" db="EMBL/GenBank/DDBJ databases">
        <title>Genomic and physiological characterization of Planctopirus sp. isolated from fresh water lake.</title>
        <authorList>
            <person name="Subhash Y."/>
            <person name="Ramana C."/>
        </authorList>
    </citation>
    <scope>NUCLEOTIDE SEQUENCE [LARGE SCALE GENOMIC DNA]</scope>
    <source>
        <strain evidence="13 14">JC280</strain>
    </source>
</reference>
<dbReference type="CDD" id="cd06919">
    <property type="entry name" value="Asp_decarbox"/>
    <property type="match status" value="1"/>
</dbReference>
<dbReference type="Gene3D" id="2.40.40.20">
    <property type="match status" value="1"/>
</dbReference>
<dbReference type="RefSeq" id="WP_068850907.1">
    <property type="nucleotide sequence ID" value="NZ_LYDR01000150.1"/>
</dbReference>
<dbReference type="EMBL" id="LYDR01000150">
    <property type="protein sequence ID" value="ODA28993.1"/>
    <property type="molecule type" value="Genomic_DNA"/>
</dbReference>
<organism evidence="13 14">
    <name type="scientific">Planctopirus hydrillae</name>
    <dbReference type="NCBI Taxonomy" id="1841610"/>
    <lineage>
        <taxon>Bacteria</taxon>
        <taxon>Pseudomonadati</taxon>
        <taxon>Planctomycetota</taxon>
        <taxon>Planctomycetia</taxon>
        <taxon>Planctomycetales</taxon>
        <taxon>Planctomycetaceae</taxon>
        <taxon>Planctopirus</taxon>
    </lineage>
</organism>
<comment type="cofactor">
    <cofactor evidence="9 10">
        <name>pyruvate</name>
        <dbReference type="ChEBI" id="CHEBI:15361"/>
    </cofactor>
    <text evidence="9 10">Binds 1 pyruvoyl group covalently per subunit.</text>
</comment>
<dbReference type="InterPro" id="IPR009010">
    <property type="entry name" value="Asp_de-COase-like_dom_sf"/>
</dbReference>
<dbReference type="Proteomes" id="UP000094828">
    <property type="component" value="Unassembled WGS sequence"/>
</dbReference>
<evidence type="ECO:0000256" key="7">
    <source>
        <dbReference type="ARBA" id="ARBA00023270"/>
    </source>
</evidence>
<keyword evidence="1 9" id="KW-0963">Cytoplasm</keyword>
<evidence type="ECO:0000256" key="10">
    <source>
        <dbReference type="PIRSR" id="PIRSR006246-1"/>
    </source>
</evidence>
<protein>
    <recommendedName>
        <fullName evidence="9">Aspartate 1-decarboxylase</fullName>
        <ecNumber evidence="9">4.1.1.11</ecNumber>
    </recommendedName>
    <alternativeName>
        <fullName evidence="9">Aspartate alpha-decarboxylase</fullName>
    </alternativeName>
    <component>
        <recommendedName>
            <fullName evidence="9">Aspartate 1-decarboxylase beta chain</fullName>
        </recommendedName>
    </component>
    <component>
        <recommendedName>
            <fullName evidence="9">Aspartate 1-decarboxylase alpha chain</fullName>
        </recommendedName>
    </component>
</protein>
<feature type="chain" id="PRO_5014001973" description="Aspartate 1-decarboxylase alpha chain" evidence="9 12">
    <location>
        <begin position="25"/>
        <end position="120"/>
    </location>
</feature>
<dbReference type="InterPro" id="IPR003190">
    <property type="entry name" value="Asp_decarbox"/>
</dbReference>
<evidence type="ECO:0000256" key="4">
    <source>
        <dbReference type="ARBA" id="ARBA00022813"/>
    </source>
</evidence>
<dbReference type="UniPathway" id="UPA00028">
    <property type="reaction ID" value="UER00002"/>
</dbReference>
<evidence type="ECO:0000313" key="13">
    <source>
        <dbReference type="EMBL" id="ODA28993.1"/>
    </source>
</evidence>
<evidence type="ECO:0000256" key="1">
    <source>
        <dbReference type="ARBA" id="ARBA00022490"/>
    </source>
</evidence>
<comment type="caution">
    <text evidence="13">The sequence shown here is derived from an EMBL/GenBank/DDBJ whole genome shotgun (WGS) entry which is preliminary data.</text>
</comment>
<keyword evidence="6 9" id="KW-0456">Lyase</keyword>
<dbReference type="NCBIfam" id="TIGR00223">
    <property type="entry name" value="panD"/>
    <property type="match status" value="1"/>
</dbReference>
<dbReference type="GO" id="GO:0015940">
    <property type="term" value="P:pantothenate biosynthetic process"/>
    <property type="evidence" value="ECO:0007669"/>
    <property type="project" value="UniProtKB-UniRule"/>
</dbReference>
<dbReference type="EC" id="4.1.1.11" evidence="9"/>
<comment type="caution">
    <text evidence="9">Lacks conserved residue(s) required for the propagation of feature annotation.</text>
</comment>
<keyword evidence="14" id="KW-1185">Reference proteome</keyword>
<comment type="pathway">
    <text evidence="9">Cofactor biosynthesis; (R)-pantothenate biosynthesis; beta-alanine from L-aspartate: step 1/1.</text>
</comment>
<proteinExistence type="inferred from homology"/>
<dbReference type="HAMAP" id="MF_00446">
    <property type="entry name" value="PanD"/>
    <property type="match status" value="1"/>
</dbReference>
<keyword evidence="2 9" id="KW-0566">Pantothenate biosynthesis</keyword>
<keyword evidence="4 9" id="KW-0068">Autocatalytic cleavage</keyword>
<comment type="subcellular location">
    <subcellularLocation>
        <location evidence="9">Cytoplasm</location>
    </subcellularLocation>
</comment>
<feature type="active site" description="Proton donor" evidence="9 10">
    <location>
        <position position="58"/>
    </location>
</feature>
<dbReference type="GO" id="GO:0006523">
    <property type="term" value="P:alanine biosynthetic process"/>
    <property type="evidence" value="ECO:0007669"/>
    <property type="project" value="InterPro"/>
</dbReference>
<dbReference type="GO" id="GO:0004068">
    <property type="term" value="F:aspartate 1-decarboxylase activity"/>
    <property type="evidence" value="ECO:0007669"/>
    <property type="project" value="UniProtKB-UniRule"/>
</dbReference>
<keyword evidence="3 9" id="KW-0210">Decarboxylase</keyword>
<keyword evidence="7 9" id="KW-0704">Schiff base</keyword>
<comment type="PTM">
    <text evidence="9 11">Is synthesized initially as an inactive proenzyme, which is activated by self-cleavage at a specific serine bond to produce a beta-subunit with a hydroxyl group at its C-terminus and an alpha-subunit with a pyruvoyl group at its N-terminus.</text>
</comment>
<evidence type="ECO:0000313" key="14">
    <source>
        <dbReference type="Proteomes" id="UP000094828"/>
    </source>
</evidence>
<keyword evidence="8 9" id="KW-0670">Pyruvate</keyword>
<keyword evidence="5 9" id="KW-0865">Zymogen</keyword>
<evidence type="ECO:0000256" key="2">
    <source>
        <dbReference type="ARBA" id="ARBA00022655"/>
    </source>
</evidence>
<dbReference type="STRING" id="1841610.A6X21_10315"/>
<dbReference type="OrthoDB" id="9803983at2"/>
<feature type="active site" description="Schiff-base intermediate with substrate; via pyruvic acid" evidence="9 10">
    <location>
        <position position="25"/>
    </location>
</feature>
<evidence type="ECO:0000256" key="5">
    <source>
        <dbReference type="ARBA" id="ARBA00023145"/>
    </source>
</evidence>
<dbReference type="GO" id="GO:0005829">
    <property type="term" value="C:cytosol"/>
    <property type="evidence" value="ECO:0007669"/>
    <property type="project" value="TreeGrafter"/>
</dbReference>
<dbReference type="AlphaFoldDB" id="A0A1C3E703"/>
<dbReference type="Pfam" id="PF02261">
    <property type="entry name" value="Asp_decarbox"/>
    <property type="match status" value="1"/>
</dbReference>
<name>A0A1C3E703_9PLAN</name>
<evidence type="ECO:0000256" key="8">
    <source>
        <dbReference type="ARBA" id="ARBA00023317"/>
    </source>
</evidence>
<dbReference type="PIRSF" id="PIRSF006246">
    <property type="entry name" value="Asp_decarbox"/>
    <property type="match status" value="1"/>
</dbReference>